<evidence type="ECO:0000313" key="1">
    <source>
        <dbReference type="EMBL" id="KAL3754409.1"/>
    </source>
</evidence>
<dbReference type="Proteomes" id="UP001634007">
    <property type="component" value="Unassembled WGS sequence"/>
</dbReference>
<keyword evidence="2" id="KW-1185">Reference proteome</keyword>
<accession>A0ABD3LV60</accession>
<protein>
    <submittedName>
        <fullName evidence="1">Uncharacterized protein</fullName>
    </submittedName>
</protein>
<sequence length="108" mass="11842">MWQMLSVVRRNLQNRRKSSRVADEGMSGGGQNGAVFAQELDGLAPRRGWSGLSIICGLVQAPFTVLSCLSHPHVNGADGVWASGHEFVQISEMNHLMVNDSMRYAILM</sequence>
<organism evidence="1 2">
    <name type="scientific">Eucalyptus globulus</name>
    <name type="common">Tasmanian blue gum</name>
    <dbReference type="NCBI Taxonomy" id="34317"/>
    <lineage>
        <taxon>Eukaryota</taxon>
        <taxon>Viridiplantae</taxon>
        <taxon>Streptophyta</taxon>
        <taxon>Embryophyta</taxon>
        <taxon>Tracheophyta</taxon>
        <taxon>Spermatophyta</taxon>
        <taxon>Magnoliopsida</taxon>
        <taxon>eudicotyledons</taxon>
        <taxon>Gunneridae</taxon>
        <taxon>Pentapetalae</taxon>
        <taxon>rosids</taxon>
        <taxon>malvids</taxon>
        <taxon>Myrtales</taxon>
        <taxon>Myrtaceae</taxon>
        <taxon>Myrtoideae</taxon>
        <taxon>Eucalypteae</taxon>
        <taxon>Eucalyptus</taxon>
    </lineage>
</organism>
<name>A0ABD3LV60_EUCGL</name>
<dbReference type="EMBL" id="JBJKBG010000001">
    <property type="protein sequence ID" value="KAL3754409.1"/>
    <property type="molecule type" value="Genomic_DNA"/>
</dbReference>
<gene>
    <name evidence="1" type="ORF">ACJRO7_001615</name>
</gene>
<reference evidence="1 2" key="1">
    <citation type="submission" date="2024-11" db="EMBL/GenBank/DDBJ databases">
        <title>Chromosome-level genome assembly of Eucalyptus globulus Labill. provides insights into its genome evolution.</title>
        <authorList>
            <person name="Li X."/>
        </authorList>
    </citation>
    <scope>NUCLEOTIDE SEQUENCE [LARGE SCALE GENOMIC DNA]</scope>
    <source>
        <strain evidence="1">CL2024</strain>
        <tissue evidence="1">Fresh tender leaves</tissue>
    </source>
</reference>
<proteinExistence type="predicted"/>
<dbReference type="PANTHER" id="PTHR48165:SF1">
    <property type="entry name" value="TRANSMEMBRANE PROTEIN"/>
    <property type="match status" value="1"/>
</dbReference>
<evidence type="ECO:0000313" key="2">
    <source>
        <dbReference type="Proteomes" id="UP001634007"/>
    </source>
</evidence>
<dbReference type="AlphaFoldDB" id="A0ABD3LV60"/>
<dbReference type="PANTHER" id="PTHR48165">
    <property type="entry name" value="BNAC03G44900D PROTEIN"/>
    <property type="match status" value="1"/>
</dbReference>
<comment type="caution">
    <text evidence="1">The sequence shown here is derived from an EMBL/GenBank/DDBJ whole genome shotgun (WGS) entry which is preliminary data.</text>
</comment>